<keyword evidence="9" id="KW-1185">Reference proteome</keyword>
<keyword evidence="4" id="KW-0378">Hydrolase</keyword>
<comment type="caution">
    <text evidence="8">The sequence shown here is derived from an EMBL/GenBank/DDBJ whole genome shotgun (WGS) entry which is preliminary data.</text>
</comment>
<keyword evidence="5" id="KW-0460">Magnesium</keyword>
<comment type="similarity">
    <text evidence="6">Belongs to the PINc/VapC protein family.</text>
</comment>
<dbReference type="GO" id="GO:0046872">
    <property type="term" value="F:metal ion binding"/>
    <property type="evidence" value="ECO:0007669"/>
    <property type="project" value="UniProtKB-KW"/>
</dbReference>
<dbReference type="InterPro" id="IPR029060">
    <property type="entry name" value="PIN-like_dom_sf"/>
</dbReference>
<dbReference type="EMBL" id="RAPO01000001">
    <property type="protein sequence ID" value="RKD97929.1"/>
    <property type="molecule type" value="Genomic_DNA"/>
</dbReference>
<proteinExistence type="inferred from homology"/>
<dbReference type="PANTHER" id="PTHR33653:SF1">
    <property type="entry name" value="RIBONUCLEASE VAPC2"/>
    <property type="match status" value="1"/>
</dbReference>
<evidence type="ECO:0000256" key="6">
    <source>
        <dbReference type="ARBA" id="ARBA00038093"/>
    </source>
</evidence>
<dbReference type="GO" id="GO:0004518">
    <property type="term" value="F:nuclease activity"/>
    <property type="evidence" value="ECO:0007669"/>
    <property type="project" value="UniProtKB-KW"/>
</dbReference>
<evidence type="ECO:0000259" key="7">
    <source>
        <dbReference type="Pfam" id="PF01850"/>
    </source>
</evidence>
<sequence length="122" mass="13406">MLLDESFVVDLMAGDEDAVAALEDIDWRDAAISELTVAQIREGLPEAKRAEFDAIVERLEVAPYDFPAGRTAVDEHKRLHGEDHPIDAVDAMIAGIAIEADEPVLTRTPSVFERTAADVRSY</sequence>
<name>A0A3R7EHL5_9EURY</name>
<dbReference type="InterPro" id="IPR050556">
    <property type="entry name" value="Type_II_TA_system_RNase"/>
</dbReference>
<dbReference type="InterPro" id="IPR002716">
    <property type="entry name" value="PIN_dom"/>
</dbReference>
<evidence type="ECO:0000256" key="5">
    <source>
        <dbReference type="ARBA" id="ARBA00022842"/>
    </source>
</evidence>
<dbReference type="GO" id="GO:0016787">
    <property type="term" value="F:hydrolase activity"/>
    <property type="evidence" value="ECO:0007669"/>
    <property type="project" value="UniProtKB-KW"/>
</dbReference>
<evidence type="ECO:0000313" key="9">
    <source>
        <dbReference type="Proteomes" id="UP000283805"/>
    </source>
</evidence>
<dbReference type="Gene3D" id="3.40.50.1010">
    <property type="entry name" value="5'-nuclease"/>
    <property type="match status" value="1"/>
</dbReference>
<reference evidence="8 9" key="1">
    <citation type="submission" date="2018-09" db="EMBL/GenBank/DDBJ databases">
        <title>Genomic Encyclopedia of Archaeal and Bacterial Type Strains, Phase II (KMG-II): from individual species to whole genera.</title>
        <authorList>
            <person name="Goeker M."/>
        </authorList>
    </citation>
    <scope>NUCLEOTIDE SEQUENCE [LARGE SCALE GENOMIC DNA]</scope>
    <source>
        <strain evidence="8 9">DSM 13151</strain>
    </source>
</reference>
<keyword evidence="3" id="KW-0479">Metal-binding</keyword>
<dbReference type="AlphaFoldDB" id="A0A3R7EHL5"/>
<evidence type="ECO:0000256" key="4">
    <source>
        <dbReference type="ARBA" id="ARBA00022801"/>
    </source>
</evidence>
<dbReference type="RefSeq" id="WP_245977505.1">
    <property type="nucleotide sequence ID" value="NZ_RAPO01000001.1"/>
</dbReference>
<keyword evidence="2" id="KW-0540">Nuclease</keyword>
<accession>A0A3R7EHL5</accession>
<dbReference type="Proteomes" id="UP000283805">
    <property type="component" value="Unassembled WGS sequence"/>
</dbReference>
<dbReference type="PANTHER" id="PTHR33653">
    <property type="entry name" value="RIBONUCLEASE VAPC2"/>
    <property type="match status" value="1"/>
</dbReference>
<gene>
    <name evidence="8" type="ORF">ATJ93_0927</name>
</gene>
<evidence type="ECO:0000256" key="3">
    <source>
        <dbReference type="ARBA" id="ARBA00022723"/>
    </source>
</evidence>
<protein>
    <recommendedName>
        <fullName evidence="7">PIN domain-containing protein</fullName>
    </recommendedName>
</protein>
<dbReference type="SUPFAM" id="SSF88723">
    <property type="entry name" value="PIN domain-like"/>
    <property type="match status" value="1"/>
</dbReference>
<evidence type="ECO:0000256" key="2">
    <source>
        <dbReference type="ARBA" id="ARBA00022722"/>
    </source>
</evidence>
<evidence type="ECO:0000313" key="8">
    <source>
        <dbReference type="EMBL" id="RKD97929.1"/>
    </source>
</evidence>
<feature type="domain" description="PIN" evidence="7">
    <location>
        <begin position="1"/>
        <end position="107"/>
    </location>
</feature>
<evidence type="ECO:0000256" key="1">
    <source>
        <dbReference type="ARBA" id="ARBA00001946"/>
    </source>
</evidence>
<comment type="cofactor">
    <cofactor evidence="1">
        <name>Mg(2+)</name>
        <dbReference type="ChEBI" id="CHEBI:18420"/>
    </cofactor>
</comment>
<organism evidence="8 9">
    <name type="scientific">Halopiger aswanensis</name>
    <dbReference type="NCBI Taxonomy" id="148449"/>
    <lineage>
        <taxon>Archaea</taxon>
        <taxon>Methanobacteriati</taxon>
        <taxon>Methanobacteriota</taxon>
        <taxon>Stenosarchaea group</taxon>
        <taxon>Halobacteria</taxon>
        <taxon>Halobacteriales</taxon>
        <taxon>Natrialbaceae</taxon>
        <taxon>Halopiger</taxon>
    </lineage>
</organism>
<dbReference type="Pfam" id="PF01850">
    <property type="entry name" value="PIN"/>
    <property type="match status" value="1"/>
</dbReference>